<dbReference type="InterPro" id="IPR012042">
    <property type="entry name" value="NeuTTM/CthTTM-like"/>
</dbReference>
<dbReference type="Proteomes" id="UP000016860">
    <property type="component" value="Unassembled WGS sequence"/>
</dbReference>
<dbReference type="AlphaFoldDB" id="U4R1J2"/>
<dbReference type="RefSeq" id="WP_020815917.1">
    <property type="nucleotide sequence ID" value="NZ_ATAY01000043.1"/>
</dbReference>
<proteinExistence type="predicted"/>
<dbReference type="SMART" id="SM01118">
    <property type="entry name" value="CYTH"/>
    <property type="match status" value="1"/>
</dbReference>
<sequence>MSIEIEKKFLVKSDEYKACAKPVLFRQGYLSTSIGRTVRVRRYDDKGFITVKGKTNCCSRLEYEYSIPAGDADNMLDNLCMQPIIEKVRYFLVYKGYEWVVDEFLGANEGLVVAEIELNNEKDSFEKPDWLGKEITSDVRYYNSNLVNNPYNAW</sequence>
<evidence type="ECO:0000313" key="3">
    <source>
        <dbReference type="EMBL" id="EPR10827.1"/>
    </source>
</evidence>
<dbReference type="OrthoDB" id="9805588at2"/>
<evidence type="ECO:0000313" key="4">
    <source>
        <dbReference type="Proteomes" id="UP000016860"/>
    </source>
</evidence>
<dbReference type="Gene3D" id="2.40.320.10">
    <property type="entry name" value="Hypothetical Protein Pfu-838710-001"/>
    <property type="match status" value="1"/>
</dbReference>
<comment type="caution">
    <text evidence="3">The sequence shown here is derived from an EMBL/GenBank/DDBJ whole genome shotgun (WGS) entry which is preliminary data.</text>
</comment>
<dbReference type="EMBL" id="ATAY01000043">
    <property type="protein sequence ID" value="EPR10827.1"/>
    <property type="molecule type" value="Genomic_DNA"/>
</dbReference>
<dbReference type="InterPro" id="IPR033469">
    <property type="entry name" value="CYTH-like_dom_sf"/>
</dbReference>
<dbReference type="PROSITE" id="PS51707">
    <property type="entry name" value="CYTH"/>
    <property type="match status" value="1"/>
</dbReference>
<evidence type="ECO:0000256" key="1">
    <source>
        <dbReference type="PIRSR" id="PIRSR016487-1"/>
    </source>
</evidence>
<feature type="domain" description="CYTH" evidence="2">
    <location>
        <begin position="2"/>
        <end position="148"/>
    </location>
</feature>
<dbReference type="CDD" id="cd07891">
    <property type="entry name" value="CYTH-like_CthTTM-like_1"/>
    <property type="match status" value="1"/>
</dbReference>
<dbReference type="PANTHER" id="PTHR40114:SF1">
    <property type="entry name" value="SLR0698 PROTEIN"/>
    <property type="match status" value="1"/>
</dbReference>
<dbReference type="SUPFAM" id="SSF55154">
    <property type="entry name" value="CYTH-like phosphatases"/>
    <property type="match status" value="1"/>
</dbReference>
<dbReference type="PANTHER" id="PTHR40114">
    <property type="entry name" value="SLR0698 PROTEIN"/>
    <property type="match status" value="1"/>
</dbReference>
<protein>
    <submittedName>
        <fullName evidence="3">Adenylate cyclase</fullName>
    </submittedName>
</protein>
<dbReference type="STRING" id="1330534.L323_12135"/>
<accession>U4R1J2</accession>
<feature type="active site" description="Proton acceptor" evidence="1">
    <location>
        <position position="29"/>
    </location>
</feature>
<organism evidence="3 4">
    <name type="scientific">Ruminiclostridium papyrosolvens C7</name>
    <dbReference type="NCBI Taxonomy" id="1330534"/>
    <lineage>
        <taxon>Bacteria</taxon>
        <taxon>Bacillati</taxon>
        <taxon>Bacillota</taxon>
        <taxon>Clostridia</taxon>
        <taxon>Eubacteriales</taxon>
        <taxon>Oscillospiraceae</taxon>
        <taxon>Ruminiclostridium</taxon>
    </lineage>
</organism>
<dbReference type="PIRSF" id="PIRSF016487">
    <property type="entry name" value="CYTH_UCP016487"/>
    <property type="match status" value="1"/>
</dbReference>
<dbReference type="PATRIC" id="fig|1330534.3.peg.2419"/>
<dbReference type="InterPro" id="IPR023577">
    <property type="entry name" value="CYTH_domain"/>
</dbReference>
<evidence type="ECO:0000259" key="2">
    <source>
        <dbReference type="PROSITE" id="PS51707"/>
    </source>
</evidence>
<reference evidence="3 4" key="1">
    <citation type="journal article" date="2013" name="Genome Announc.">
        <title>Draft Genome Sequence of the Cellulolytic Bacterium Clostridium papyrosolvens C7 (ATCC 700395).</title>
        <authorList>
            <person name="Zepeda V."/>
            <person name="Dassa B."/>
            <person name="Borovok I."/>
            <person name="Lamed R."/>
            <person name="Bayer E.A."/>
            <person name="Cate J.H."/>
        </authorList>
    </citation>
    <scope>NUCLEOTIDE SEQUENCE [LARGE SCALE GENOMIC DNA]</scope>
    <source>
        <strain evidence="3 4">C7</strain>
    </source>
</reference>
<name>U4R1J2_9FIRM</name>
<gene>
    <name evidence="3" type="ORF">L323_12135</name>
</gene>
<dbReference type="Pfam" id="PF01928">
    <property type="entry name" value="CYTH"/>
    <property type="match status" value="1"/>
</dbReference>